<feature type="region of interest" description="Disordered" evidence="1">
    <location>
        <begin position="1"/>
        <end position="25"/>
    </location>
</feature>
<keyword evidence="3" id="KW-1185">Reference proteome</keyword>
<dbReference type="Proteomes" id="UP001054945">
    <property type="component" value="Unassembled WGS sequence"/>
</dbReference>
<reference evidence="2 3" key="1">
    <citation type="submission" date="2021-06" db="EMBL/GenBank/DDBJ databases">
        <title>Caerostris extrusa draft genome.</title>
        <authorList>
            <person name="Kono N."/>
            <person name="Arakawa K."/>
        </authorList>
    </citation>
    <scope>NUCLEOTIDE SEQUENCE [LARGE SCALE GENOMIC DNA]</scope>
</reference>
<proteinExistence type="predicted"/>
<dbReference type="AlphaFoldDB" id="A0AAV4PF87"/>
<comment type="caution">
    <text evidence="2">The sequence shown here is derived from an EMBL/GenBank/DDBJ whole genome shotgun (WGS) entry which is preliminary data.</text>
</comment>
<sequence>MKTTFPRIGPEAPNHHQLQNGPREEISEKVPQLENTITGRDCGKRREYPSRRSLRLLVKTPLVISGFWNKRLPFRDAFKKANWNFSLLSSPRKEAQQWSGIKTPPNQLIDSTVIILSLRKRPFHEPAPKPQTATNFKWSLGRDIGEKTRLLAETVAKDDEISHYKKLTIAGEKPLVISGFWLPLPGRGLKIR</sequence>
<evidence type="ECO:0000256" key="1">
    <source>
        <dbReference type="SAM" id="MobiDB-lite"/>
    </source>
</evidence>
<name>A0AAV4PF87_CAEEX</name>
<accession>A0AAV4PF87</accession>
<dbReference type="EMBL" id="BPLR01004397">
    <property type="protein sequence ID" value="GIX94610.1"/>
    <property type="molecule type" value="Genomic_DNA"/>
</dbReference>
<evidence type="ECO:0000313" key="2">
    <source>
        <dbReference type="EMBL" id="GIX94610.1"/>
    </source>
</evidence>
<organism evidence="2 3">
    <name type="scientific">Caerostris extrusa</name>
    <name type="common">Bark spider</name>
    <name type="synonym">Caerostris bankana</name>
    <dbReference type="NCBI Taxonomy" id="172846"/>
    <lineage>
        <taxon>Eukaryota</taxon>
        <taxon>Metazoa</taxon>
        <taxon>Ecdysozoa</taxon>
        <taxon>Arthropoda</taxon>
        <taxon>Chelicerata</taxon>
        <taxon>Arachnida</taxon>
        <taxon>Araneae</taxon>
        <taxon>Araneomorphae</taxon>
        <taxon>Entelegynae</taxon>
        <taxon>Araneoidea</taxon>
        <taxon>Araneidae</taxon>
        <taxon>Caerostris</taxon>
    </lineage>
</organism>
<evidence type="ECO:0000313" key="3">
    <source>
        <dbReference type="Proteomes" id="UP001054945"/>
    </source>
</evidence>
<gene>
    <name evidence="2" type="ORF">CEXT_773441</name>
</gene>
<protein>
    <submittedName>
        <fullName evidence="2">Uncharacterized protein</fullName>
    </submittedName>
</protein>